<reference evidence="5 6" key="1">
    <citation type="journal article" date="2018" name="Genome Biol. Evol.">
        <title>Multiple Roots of Fruiting Body Formation in Amoebozoa.</title>
        <authorList>
            <person name="Hillmann F."/>
            <person name="Forbes G."/>
            <person name="Novohradska S."/>
            <person name="Ferling I."/>
            <person name="Riege K."/>
            <person name="Groth M."/>
            <person name="Westermann M."/>
            <person name="Marz M."/>
            <person name="Spaller T."/>
            <person name="Winckler T."/>
            <person name="Schaap P."/>
            <person name="Glockner G."/>
        </authorList>
    </citation>
    <scope>NUCLEOTIDE SEQUENCE [LARGE SCALE GENOMIC DNA]</scope>
    <source>
        <strain evidence="5 6">Jena</strain>
    </source>
</reference>
<dbReference type="InterPro" id="IPR040577">
    <property type="entry name" value="Gln-synt_C"/>
</dbReference>
<dbReference type="OrthoDB" id="415358at2759"/>
<comment type="caution">
    <text evidence="5">The sequence shown here is derived from an EMBL/GenBank/DDBJ whole genome shotgun (WGS) entry which is preliminary data.</text>
</comment>
<dbReference type="PANTHER" id="PTHR42974">
    <property type="entry name" value="GLUTAMINE SYNTHETASE"/>
    <property type="match status" value="1"/>
</dbReference>
<dbReference type="PROSITE" id="PS51987">
    <property type="entry name" value="GS_CATALYTIC"/>
    <property type="match status" value="1"/>
</dbReference>
<evidence type="ECO:0000313" key="6">
    <source>
        <dbReference type="Proteomes" id="UP000241769"/>
    </source>
</evidence>
<gene>
    <name evidence="5" type="ORF">PROFUN_12639</name>
</gene>
<evidence type="ECO:0000256" key="2">
    <source>
        <dbReference type="RuleBase" id="RU000384"/>
    </source>
</evidence>
<keyword evidence="6" id="KW-1185">Reference proteome</keyword>
<dbReference type="EMBL" id="MDYQ01000171">
    <property type="protein sequence ID" value="PRP79777.1"/>
    <property type="molecule type" value="Genomic_DNA"/>
</dbReference>
<feature type="domain" description="GS catalytic" evidence="4">
    <location>
        <begin position="743"/>
        <end position="1181"/>
    </location>
</feature>
<dbReference type="InParanoid" id="A0A2P6N764"/>
<dbReference type="InterPro" id="IPR014746">
    <property type="entry name" value="Gln_synth/guanido_kin_cat_dom"/>
</dbReference>
<dbReference type="Pfam" id="PF13679">
    <property type="entry name" value="Methyltransf_32"/>
    <property type="match status" value="1"/>
</dbReference>
<dbReference type="STRING" id="1890364.A0A2P6N764"/>
<evidence type="ECO:0000259" key="3">
    <source>
        <dbReference type="PROSITE" id="PS51986"/>
    </source>
</evidence>
<feature type="domain" description="GS beta-grasp" evidence="3">
    <location>
        <begin position="642"/>
        <end position="738"/>
    </location>
</feature>
<dbReference type="InterPro" id="IPR008147">
    <property type="entry name" value="Gln_synt_N"/>
</dbReference>
<dbReference type="GO" id="GO:0004356">
    <property type="term" value="F:glutamine synthetase activity"/>
    <property type="evidence" value="ECO:0007669"/>
    <property type="project" value="InterPro"/>
</dbReference>
<evidence type="ECO:0000313" key="5">
    <source>
        <dbReference type="EMBL" id="PRP79777.1"/>
    </source>
</evidence>
<dbReference type="Gene3D" id="3.30.590.10">
    <property type="entry name" value="Glutamine synthetase/guanido kinase, catalytic domain"/>
    <property type="match status" value="1"/>
</dbReference>
<name>A0A2P6N764_9EUKA</name>
<proteinExistence type="inferred from homology"/>
<dbReference type="InterPro" id="IPR022147">
    <property type="entry name" value="GSIII_N"/>
</dbReference>
<dbReference type="InterPro" id="IPR025714">
    <property type="entry name" value="Methyltranfer_dom"/>
</dbReference>
<dbReference type="InterPro" id="IPR008146">
    <property type="entry name" value="Gln_synth_cat_dom"/>
</dbReference>
<dbReference type="InterPro" id="IPR027303">
    <property type="entry name" value="Gln_synth_gly_rich_site"/>
</dbReference>
<dbReference type="Proteomes" id="UP000241769">
    <property type="component" value="Unassembled WGS sequence"/>
</dbReference>
<dbReference type="InterPro" id="IPR052725">
    <property type="entry name" value="GS_Type-3"/>
</dbReference>
<dbReference type="GO" id="GO:0006542">
    <property type="term" value="P:glutamine biosynthetic process"/>
    <property type="evidence" value="ECO:0007669"/>
    <property type="project" value="InterPro"/>
</dbReference>
<keyword evidence="5" id="KW-0436">Ligase</keyword>
<dbReference type="Pfam" id="PF18318">
    <property type="entry name" value="Gln-synt_C-ter"/>
    <property type="match status" value="1"/>
</dbReference>
<organism evidence="5 6">
    <name type="scientific">Planoprotostelium fungivorum</name>
    <dbReference type="NCBI Taxonomy" id="1890364"/>
    <lineage>
        <taxon>Eukaryota</taxon>
        <taxon>Amoebozoa</taxon>
        <taxon>Evosea</taxon>
        <taxon>Variosea</taxon>
        <taxon>Cavosteliida</taxon>
        <taxon>Cavosteliaceae</taxon>
        <taxon>Planoprotostelium</taxon>
    </lineage>
</organism>
<sequence length="1882" mass="211852">MERFYLKEVAEIQKHVKEVTQCWITCDENVKFYSLKKYESVPKDWMDCLIDADAKDLQNMDDWPLSLREFIQTTYRLTIPRIPSLSVDERIETREIDPLWLNNMSSKKRHEVLRMGELALQMRDKAKCEVMVDIGAGEGYITHYITKSHHVDTIAVESNGKILREGERRAKDIDGRVQRRREKNYATGPSIEGGRIQFLEFAVSHDNLGQLQNKLDSLLPSDKDNHCRHFGILGLHTCADLAIMQLDSFLKSNAIGLINVGCCYHGKIDQGGLRAVTREDKIASYSDFMNELRWSVRAQAMKSATQASHQYTTLSPSDPALTGSSLNLRGVVVLRERQITGEYRVKGMKMKDQENIEDYLRALPSCFHIRDVEGKRWTRASDDVITGIIPDIRAAYFEYERYFPMLRVFISLQMMVAALYEDIVLLDRILYLQEQSPQVKAAILPLFDPKLSPRSLAIGVVYPHVRVSEVDAVAVKGLSTQDLEHILTQYIGALLNVQGSSLGAGVEGGSSTVCGKFAKADNCSGVSLDYNENPLRTSHNSLNEKRTTHTMFFSRIKALESINNKQPVQVDYHGETEPSDRKSPAEVFDADVFGDKELKARLPPATYNTFKNIVKEGGHLDATIADQIASAMKDWALAKGATHFTHWFQPLTNLTAEKHDSFINFQGESYNKKLVMNFSGKQLIKGEPDASSFPNGGIRSTFEARGYTAWDMGSPSYVIHGKNGSTLCIPTAFASWTGEALDTKTPLLRSNEAVSKASVRVLKLLGDEASTHVHSNLGVEQEFFVIDRAFYNARPDLRFAGRSVLGAHPAKGQQMEDHYFGVLEPRILSFMQDTEWRLWRLGVPSTTRHNEVAPSQYELAPIFEGVNVACDHNMLMMEVLKETARDHDFAALFHEKPFAGVNGSGKHNNWSLGTNTGMNLMEPGDNPHQNLVFLAFTAAVIRTISLHGDILRASIATPGNEHRLGANEAPPAIVSVFMGAHLEEILNNLINNTKDGEGKSLDDHMNLGVSALPSLPKDASDRNRTSPFAFTGNKFEFRAVGSSQTCARPVTFLNTCMADSLNHMADQIEALLKAEPTLEKEAAVWRITAQTLKEHQRAIFGGNGYSQEWVEEAEKRGLWHLRTLPEAVQQLTSEKNAKLFADHGVLNAAELQATQTTLYEFFNKSIQIESDVLYDMASSGVLPVSLEFRANILKSIDTQSKVQSGYAAKISGLVTDLLSALEEHEKVNNEAKEFHGGDEHAHAVFYRQNVCDAMAATRAACDALEKVVDDKLWPYPKYSEMLFLKDTTSHPPSANSKEHDLSFRWLGFDFRRSFLMGNLTLNDPKMASSKTKRDGPAGLIPLYPEGNYLGMFTESITMGNFYSDETTCHVFYTEDYEHIDVWTAAAQFEIQGIDEDSRFEVCEEPSHRWRDRDVWYLRQPKDQTDCLVRTTQPSIYLNSLQPTKKPGASHAIIDLTSQVLILEKLVQRPPTYFRLAGDFITPMYGDGGVMEIFRPAWIYPKFRLPEPLRDTLRSNLQRLSRERRDMHSNGVVEDIIDPDLEPFLNGRNPIAEFKVKSDGQEGFEMYGLTTEEFAEQFPEEYEEMLKNGYKPHEGMVQRGSYHWIPTDTLFYPDESVRFVGGIHQLPKTTENLPMYTALEQVLKGMTGVLREMKLIDGEKESKLQVVIKAQSYHLQPGMLYSGRWHTEGLTENIVAAAVYYLDIDAGLTGGNLKFKSQREPGDFYNISSAFQQDSAVIFGNEIPHRFRKIQNNTSEVKKRTFINFFFVDPNKPLPSTSQLPSSDFASLVLSNACLDLTERRLGRDIVRYILGFIPGLWPSQVAAKRFREECKRALATTKSGWGYLNYGNAGNVAWVSDVSVVSTLRKCLNEGLHCTINVSAEL</sequence>
<dbReference type="Pfam" id="PF14033">
    <property type="entry name" value="DUF4246"/>
    <property type="match status" value="1"/>
</dbReference>
<dbReference type="InterPro" id="IPR049192">
    <property type="entry name" value="DUF4246_C"/>
</dbReference>
<dbReference type="SMART" id="SM01230">
    <property type="entry name" value="Gln-synt_C"/>
    <property type="match status" value="1"/>
</dbReference>
<dbReference type="SUPFAM" id="SSF55931">
    <property type="entry name" value="Glutamine synthetase/guanido kinase"/>
    <property type="match status" value="1"/>
</dbReference>
<dbReference type="PANTHER" id="PTHR42974:SF1">
    <property type="entry name" value="TYPE-3 GLUTAMINE SYNTHETASE"/>
    <property type="match status" value="1"/>
</dbReference>
<dbReference type="Pfam" id="PF00120">
    <property type="entry name" value="Gln-synt_C"/>
    <property type="match status" value="1"/>
</dbReference>
<accession>A0A2P6N764</accession>
<dbReference type="Pfam" id="PF12437">
    <property type="entry name" value="GSIII_N"/>
    <property type="match status" value="1"/>
</dbReference>
<evidence type="ECO:0000259" key="4">
    <source>
        <dbReference type="PROSITE" id="PS51987"/>
    </source>
</evidence>
<comment type="similarity">
    <text evidence="1 2">Belongs to the glutamine synthetase family.</text>
</comment>
<evidence type="ECO:0000256" key="1">
    <source>
        <dbReference type="PROSITE-ProRule" id="PRU01330"/>
    </source>
</evidence>
<dbReference type="PROSITE" id="PS51986">
    <property type="entry name" value="GS_BETA_GRASP"/>
    <property type="match status" value="1"/>
</dbReference>
<dbReference type="PROSITE" id="PS00181">
    <property type="entry name" value="GLNA_ATP"/>
    <property type="match status" value="1"/>
</dbReference>
<protein>
    <submittedName>
        <fullName evidence="5">Glutamate-ammonia ligase</fullName>
    </submittedName>
</protein>
<dbReference type="Gene3D" id="1.20.120.1560">
    <property type="match status" value="1"/>
</dbReference>